<accession>A0ABV0QSN8</accession>
<evidence type="ECO:0000313" key="1">
    <source>
        <dbReference type="EMBL" id="MEQ2198851.1"/>
    </source>
</evidence>
<organism evidence="1 2">
    <name type="scientific">Xenoophorus captivus</name>
    <dbReference type="NCBI Taxonomy" id="1517983"/>
    <lineage>
        <taxon>Eukaryota</taxon>
        <taxon>Metazoa</taxon>
        <taxon>Chordata</taxon>
        <taxon>Craniata</taxon>
        <taxon>Vertebrata</taxon>
        <taxon>Euteleostomi</taxon>
        <taxon>Actinopterygii</taxon>
        <taxon>Neopterygii</taxon>
        <taxon>Teleostei</taxon>
        <taxon>Neoteleostei</taxon>
        <taxon>Acanthomorphata</taxon>
        <taxon>Ovalentaria</taxon>
        <taxon>Atherinomorphae</taxon>
        <taxon>Cyprinodontiformes</taxon>
        <taxon>Goodeidae</taxon>
        <taxon>Xenoophorus</taxon>
    </lineage>
</organism>
<dbReference type="Proteomes" id="UP001434883">
    <property type="component" value="Unassembled WGS sequence"/>
</dbReference>
<comment type="caution">
    <text evidence="1">The sequence shown here is derived from an EMBL/GenBank/DDBJ whole genome shotgun (WGS) entry which is preliminary data.</text>
</comment>
<evidence type="ECO:0000313" key="2">
    <source>
        <dbReference type="Proteomes" id="UP001434883"/>
    </source>
</evidence>
<protein>
    <submittedName>
        <fullName evidence="1">Uncharacterized protein</fullName>
    </submittedName>
</protein>
<dbReference type="EMBL" id="JAHRIN010020941">
    <property type="protein sequence ID" value="MEQ2198851.1"/>
    <property type="molecule type" value="Genomic_DNA"/>
</dbReference>
<proteinExistence type="predicted"/>
<name>A0ABV0QSN8_9TELE</name>
<reference evidence="1 2" key="1">
    <citation type="submission" date="2021-06" db="EMBL/GenBank/DDBJ databases">
        <authorList>
            <person name="Palmer J.M."/>
        </authorList>
    </citation>
    <scope>NUCLEOTIDE SEQUENCE [LARGE SCALE GENOMIC DNA]</scope>
    <source>
        <strain evidence="1 2">XC_2019</strain>
        <tissue evidence="1">Muscle</tissue>
    </source>
</reference>
<keyword evidence="2" id="KW-1185">Reference proteome</keyword>
<gene>
    <name evidence="1" type="ORF">XENOCAPTIV_019497</name>
</gene>
<sequence length="131" mass="13987">MRLTLVFLPAEAVISGPQTQAQLLRRLTEGERLLLHSCNAGQGHYLRAGSGSDQVILLRLEVADLGDTGSTNISMLCEWQLVGRLTCVTALLSHSLLVAWTAAMTSVSCCVSLQAKCRALLLLPLLSTAAL</sequence>